<keyword evidence="4" id="KW-0866">Nonsense-mediated mRNA decay</keyword>
<keyword evidence="11" id="KW-1185">Reference proteome</keyword>
<comment type="subcellular location">
    <subcellularLocation>
        <location evidence="2">Cytoplasm</location>
    </subcellularLocation>
    <subcellularLocation>
        <location evidence="1">Nucleus</location>
    </subcellularLocation>
</comment>
<dbReference type="Pfam" id="PF10373">
    <property type="entry name" value="EST1_DNA_bind"/>
    <property type="match status" value="1"/>
</dbReference>
<dbReference type="CDD" id="cd09884">
    <property type="entry name" value="PIN_Smg5-like"/>
    <property type="match status" value="1"/>
</dbReference>
<dbReference type="PANTHER" id="PTHR15696">
    <property type="entry name" value="SMG-7 SUPPRESSOR WITH MORPHOLOGICAL EFFECT ON GENITALIA PROTEIN 7"/>
    <property type="match status" value="1"/>
</dbReference>
<feature type="compositionally biased region" description="Acidic residues" evidence="6">
    <location>
        <begin position="490"/>
        <end position="507"/>
    </location>
</feature>
<accession>A0A9N9WE11</accession>
<evidence type="ECO:0000256" key="5">
    <source>
        <dbReference type="ARBA" id="ARBA00023242"/>
    </source>
</evidence>
<feature type="compositionally biased region" description="Basic residues" evidence="6">
    <location>
        <begin position="463"/>
        <end position="476"/>
    </location>
</feature>
<evidence type="ECO:0000256" key="4">
    <source>
        <dbReference type="ARBA" id="ARBA00023161"/>
    </source>
</evidence>
<dbReference type="OrthoDB" id="5920073at2759"/>
<feature type="compositionally biased region" description="Polar residues" evidence="6">
    <location>
        <begin position="478"/>
        <end position="487"/>
    </location>
</feature>
<dbReference type="PANTHER" id="PTHR15696:SF7">
    <property type="entry name" value="NONSENSE-MEDIATED MRNA DECAY FACTOR"/>
    <property type="match status" value="1"/>
</dbReference>
<keyword evidence="3" id="KW-0963">Cytoplasm</keyword>
<dbReference type="Pfam" id="PF13638">
    <property type="entry name" value="PIN_4"/>
    <property type="match status" value="1"/>
</dbReference>
<feature type="domain" description="Telomerase activating protein Est1-like N-terminal" evidence="8">
    <location>
        <begin position="77"/>
        <end position="184"/>
    </location>
</feature>
<evidence type="ECO:0000256" key="2">
    <source>
        <dbReference type="ARBA" id="ARBA00004496"/>
    </source>
</evidence>
<evidence type="ECO:0000256" key="6">
    <source>
        <dbReference type="SAM" id="MobiDB-lite"/>
    </source>
</evidence>
<dbReference type="InterPro" id="IPR011990">
    <property type="entry name" value="TPR-like_helical_dom_sf"/>
</dbReference>
<proteinExistence type="predicted"/>
<feature type="compositionally biased region" description="Basic and acidic residues" evidence="6">
    <location>
        <begin position="451"/>
        <end position="462"/>
    </location>
</feature>
<evidence type="ECO:0000259" key="9">
    <source>
        <dbReference type="Pfam" id="PF13638"/>
    </source>
</evidence>
<dbReference type="Gene3D" id="3.40.50.1010">
    <property type="entry name" value="5'-nuclease"/>
    <property type="match status" value="1"/>
</dbReference>
<dbReference type="GO" id="GO:0070034">
    <property type="term" value="F:telomerase RNA binding"/>
    <property type="evidence" value="ECO:0007669"/>
    <property type="project" value="TreeGrafter"/>
</dbReference>
<dbReference type="AlphaFoldDB" id="A0A9N9WE11"/>
<evidence type="ECO:0000313" key="11">
    <source>
        <dbReference type="Proteomes" id="UP001153714"/>
    </source>
</evidence>
<evidence type="ECO:0000313" key="10">
    <source>
        <dbReference type="EMBL" id="CAG9790980.1"/>
    </source>
</evidence>
<dbReference type="GO" id="GO:0042162">
    <property type="term" value="F:telomeric DNA binding"/>
    <property type="evidence" value="ECO:0007669"/>
    <property type="project" value="TreeGrafter"/>
</dbReference>
<protein>
    <recommendedName>
        <fullName evidence="12">Protein SMG5</fullName>
    </recommendedName>
</protein>
<reference evidence="10" key="2">
    <citation type="submission" date="2022-10" db="EMBL/GenBank/DDBJ databases">
        <authorList>
            <consortium name="ENA_rothamsted_submissions"/>
            <consortium name="culmorum"/>
            <person name="King R."/>
        </authorList>
    </citation>
    <scope>NUCLEOTIDE SEQUENCE</scope>
</reference>
<feature type="domain" description="DNA/RNA-binding" evidence="7">
    <location>
        <begin position="194"/>
        <end position="399"/>
    </location>
</feature>
<evidence type="ECO:0000259" key="8">
    <source>
        <dbReference type="Pfam" id="PF10374"/>
    </source>
</evidence>
<dbReference type="GO" id="GO:0005697">
    <property type="term" value="C:telomerase holoenzyme complex"/>
    <property type="evidence" value="ECO:0007669"/>
    <property type="project" value="TreeGrafter"/>
</dbReference>
<gene>
    <name evidence="10" type="ORF">DIATSA_LOCUS8621</name>
</gene>
<dbReference type="Pfam" id="PF10374">
    <property type="entry name" value="EST1"/>
    <property type="match status" value="1"/>
</dbReference>
<dbReference type="GO" id="GO:0005737">
    <property type="term" value="C:cytoplasm"/>
    <property type="evidence" value="ECO:0007669"/>
    <property type="project" value="UniProtKB-SubCell"/>
</dbReference>
<dbReference type="InterPro" id="IPR045153">
    <property type="entry name" value="Est1/Ebs1-like"/>
</dbReference>
<dbReference type="SUPFAM" id="SSF48452">
    <property type="entry name" value="TPR-like"/>
    <property type="match status" value="1"/>
</dbReference>
<evidence type="ECO:0000256" key="3">
    <source>
        <dbReference type="ARBA" id="ARBA00022490"/>
    </source>
</evidence>
<evidence type="ECO:0008006" key="12">
    <source>
        <dbReference type="Google" id="ProtNLM"/>
    </source>
</evidence>
<dbReference type="GO" id="GO:0000184">
    <property type="term" value="P:nuclear-transcribed mRNA catabolic process, nonsense-mediated decay"/>
    <property type="evidence" value="ECO:0007669"/>
    <property type="project" value="UniProtKB-KW"/>
</dbReference>
<evidence type="ECO:0000259" key="7">
    <source>
        <dbReference type="Pfam" id="PF10373"/>
    </source>
</evidence>
<feature type="region of interest" description="Disordered" evidence="6">
    <location>
        <begin position="404"/>
        <end position="536"/>
    </location>
</feature>
<name>A0A9N9WE11_9NEOP</name>
<dbReference type="InterPro" id="IPR002716">
    <property type="entry name" value="PIN_dom"/>
</dbReference>
<feature type="domain" description="PIN" evidence="9">
    <location>
        <begin position="797"/>
        <end position="863"/>
    </location>
</feature>
<evidence type="ECO:0000256" key="1">
    <source>
        <dbReference type="ARBA" id="ARBA00004123"/>
    </source>
</evidence>
<dbReference type="EMBL" id="OU893334">
    <property type="protein sequence ID" value="CAG9790980.1"/>
    <property type="molecule type" value="Genomic_DNA"/>
</dbReference>
<dbReference type="Proteomes" id="UP001153714">
    <property type="component" value="Chromosome 3"/>
</dbReference>
<dbReference type="InterPro" id="IPR018834">
    <property type="entry name" value="DNA/RNA-bd_Est1-type"/>
</dbReference>
<reference evidence="10" key="1">
    <citation type="submission" date="2021-12" db="EMBL/GenBank/DDBJ databases">
        <authorList>
            <person name="King R."/>
        </authorList>
    </citation>
    <scope>NUCLEOTIDE SEQUENCE</scope>
</reference>
<organism evidence="10 11">
    <name type="scientific">Diatraea saccharalis</name>
    <name type="common">sugarcane borer</name>
    <dbReference type="NCBI Taxonomy" id="40085"/>
    <lineage>
        <taxon>Eukaryota</taxon>
        <taxon>Metazoa</taxon>
        <taxon>Ecdysozoa</taxon>
        <taxon>Arthropoda</taxon>
        <taxon>Hexapoda</taxon>
        <taxon>Insecta</taxon>
        <taxon>Pterygota</taxon>
        <taxon>Neoptera</taxon>
        <taxon>Endopterygota</taxon>
        <taxon>Lepidoptera</taxon>
        <taxon>Glossata</taxon>
        <taxon>Ditrysia</taxon>
        <taxon>Pyraloidea</taxon>
        <taxon>Crambidae</taxon>
        <taxon>Crambinae</taxon>
        <taxon>Diatraea</taxon>
    </lineage>
</organism>
<feature type="compositionally biased region" description="Acidic residues" evidence="6">
    <location>
        <begin position="522"/>
        <end position="531"/>
    </location>
</feature>
<sequence length="973" mass="111420">MNGFNEKLEAKVAERNERAKKLYRYLTDVARRIGESTTTCNSVTDLYTIHMELQRQKLRDNCEKLLFLDPINSGKKSLELLWRKVYYEPVCIAKKIREKADIENDSSDLYTHIICGIGHFHHILTRIQSEMNVKCNDLDFTILNEDEESEELKHATISEELQFAKSALHLCLIYLGDLCRYQVEIFQSNHLSVAARYYLQAAQIELSSGMPYNQLGNLYLDKNYNLDSVCYYIHCLTCETPFSGSLGNLIKIFEKNNQFYETLQNTENSTQTEHIQNTIANFLSLIEIWYFAKNDTNISQRCSLIIHQLKVSMDFLKPTLPDINKNYTEYIQVIEEESVTPSYLNANLVNKIVQICLFTLAKMSESDEVKAFACKAFTLALLSQLLQKFLKELEAMGLKNPAAKYKPKVPVNNNSNISEDKLDISEEHDNKSDTKEATSDKPHVALTTTEKNAEKLQNGEHKNMKKISKRRRRRRIASSGSSDTSNIETESSEGDTDESSIEEDDLSESTYQSEDDSKSEVSELDGSDIDDVNEKQNGYINKTEADQINEDKENDGAAVTGHLLDSKSIKDPQLNENEIQNFLLGNNFLCSIKLLQDWILTEKELILSCGNSGEALFQCVVDLLNILTYYFNPKLKGSNEIKDCKVLEYAKHVARNLKLEHKSIPLPEDVNLRGTTLCKFDKHAAEWQILDRFKPSIYEENIIRILNFIDFGNQIAKLVPRIRLNRSMKIFYIKKNHPPKINTKVNHKRSREWHNSKKQQETSEGGLLRRLGKLWLASQVRELERSGHAAVPALLALDTAALNQHLRRVKQLLRARNFILLIPTVVLQELDELKREQSSARDAIRWLETQLRSGSRFLKAQRPGQSRPLPLLKYPRKAPPYVHNYIQILEFCNHFIDDEKQTQGGNGDPENTIPGKTAPLLVLLVGNEPGSTEEQYKEFSLTGTAQAAGISIQNIGEFYAKWRHAVHKNGKKR</sequence>
<dbReference type="Gene3D" id="1.25.40.10">
    <property type="entry name" value="Tetratricopeptide repeat domain"/>
    <property type="match status" value="1"/>
</dbReference>
<feature type="compositionally biased region" description="Basic and acidic residues" evidence="6">
    <location>
        <begin position="418"/>
        <end position="443"/>
    </location>
</feature>
<keyword evidence="5" id="KW-0539">Nucleus</keyword>
<dbReference type="InterPro" id="IPR019458">
    <property type="entry name" value="Est1-like_N"/>
</dbReference>